<sequence>MTSTSSASRRSRQLVWLFAGALLALTWFAILYKIQTERTREIDNINRANLNLASSLEEHTLRTLKEVDQAVLFLKFRYEKEKGRVPIREYVQEGMLLSNLFNQMGIIDARGMYILSSLPRHQVIDLSDREHFKVHRERDCHCLFVSKPVLGRASGKWSIQLTRRINRPDGSFDGVVVVSLDPFYFIKLYGEMDLGRQGVIALVGQDGIVRARRSGDQVSVGQDLRYTHSPLIAQAKDQTQGVYHADSSIDHIPRFYAFRRLPDYPFVVLVGVGEKEALADYHNRVRTYLLFGLFTSLTILAFSLASHRLIVQLIRARNRAEEANQLKSEFLASVSHELRTPLNGVIGYAELLEDGLPPGDSQREYAQTIRESGNHLLHLVNSILDLAKVEAGRLELDNQPICPQALAHSVVAAHQPEAGHKGLHLSLETAPDLPPRLSCDPLRLTQVLNNLVHNGVKFTDQGQVTLILEREGDRLRFTVRDTGPGIRPQDQELIFEKFRQADVFLTRPHQGAGLGLALSRQLVELMGGHLRVKSQPGSGSDFFFSLPVAGPDAPLPPSGDRS</sequence>
<evidence type="ECO:0000313" key="11">
    <source>
        <dbReference type="EMBL" id="QWT49481.1"/>
    </source>
</evidence>
<dbReference type="CDD" id="cd00082">
    <property type="entry name" value="HisKA"/>
    <property type="match status" value="1"/>
</dbReference>
<reference evidence="11" key="1">
    <citation type="submission" date="2020-11" db="EMBL/GenBank/DDBJ databases">
        <title>Azospira inquinata sp. nov.</title>
        <authorList>
            <person name="Moe W.M."/>
            <person name="Mikes M.C."/>
        </authorList>
    </citation>
    <scope>NUCLEOTIDE SEQUENCE</scope>
    <source>
        <strain evidence="11">Azo-3</strain>
    </source>
</reference>
<protein>
    <recommendedName>
        <fullName evidence="8">Virulence sensor protein BvgS</fullName>
        <ecNumber evidence="2">2.7.13.3</ecNumber>
    </recommendedName>
</protein>
<dbReference type="CDD" id="cd12915">
    <property type="entry name" value="PDC2_DGC_like"/>
    <property type="match status" value="1"/>
</dbReference>
<feature type="domain" description="Histidine kinase" evidence="10">
    <location>
        <begin position="333"/>
        <end position="550"/>
    </location>
</feature>
<feature type="transmembrane region" description="Helical" evidence="9">
    <location>
        <begin position="14"/>
        <end position="32"/>
    </location>
</feature>
<keyword evidence="9" id="KW-1133">Transmembrane helix</keyword>
<evidence type="ECO:0000256" key="2">
    <source>
        <dbReference type="ARBA" id="ARBA00012438"/>
    </source>
</evidence>
<dbReference type="Proteomes" id="UP000683428">
    <property type="component" value="Chromosome"/>
</dbReference>
<dbReference type="CDD" id="cd16922">
    <property type="entry name" value="HATPase_EvgS-ArcB-TorS-like"/>
    <property type="match status" value="1"/>
</dbReference>
<accession>A0A975SNT9</accession>
<keyword evidence="9" id="KW-0812">Transmembrane</keyword>
<keyword evidence="4" id="KW-0808">Transferase</keyword>
<dbReference type="Pfam" id="PF22588">
    <property type="entry name" value="dCache_1_like"/>
    <property type="match status" value="1"/>
</dbReference>
<dbReference type="SMART" id="SM00388">
    <property type="entry name" value="HisKA"/>
    <property type="match status" value="1"/>
</dbReference>
<dbReference type="FunFam" id="3.30.565.10:FF:000010">
    <property type="entry name" value="Sensor histidine kinase RcsC"/>
    <property type="match status" value="1"/>
</dbReference>
<evidence type="ECO:0000256" key="9">
    <source>
        <dbReference type="SAM" id="Phobius"/>
    </source>
</evidence>
<evidence type="ECO:0000256" key="6">
    <source>
        <dbReference type="ARBA" id="ARBA00023012"/>
    </source>
</evidence>
<proteinExistence type="predicted"/>
<dbReference type="SMART" id="SM00387">
    <property type="entry name" value="HATPase_c"/>
    <property type="match status" value="1"/>
</dbReference>
<dbReference type="Pfam" id="PF00512">
    <property type="entry name" value="HisKA"/>
    <property type="match status" value="1"/>
</dbReference>
<keyword evidence="6" id="KW-0902">Two-component regulatory system</keyword>
<evidence type="ECO:0000256" key="5">
    <source>
        <dbReference type="ARBA" id="ARBA00022777"/>
    </source>
</evidence>
<comment type="function">
    <text evidence="7">Member of the two-component regulatory system BvgS/BvgA. Phosphorylates BvgA via a four-step phosphorelay in response to environmental signals.</text>
</comment>
<evidence type="ECO:0000259" key="10">
    <source>
        <dbReference type="PROSITE" id="PS50109"/>
    </source>
</evidence>
<organism evidence="11 12">
    <name type="scientific">Azospira inquinata</name>
    <dbReference type="NCBI Taxonomy" id="2785627"/>
    <lineage>
        <taxon>Bacteria</taxon>
        <taxon>Pseudomonadati</taxon>
        <taxon>Pseudomonadota</taxon>
        <taxon>Betaproteobacteria</taxon>
        <taxon>Rhodocyclales</taxon>
        <taxon>Rhodocyclaceae</taxon>
        <taxon>Azospira</taxon>
    </lineage>
</organism>
<evidence type="ECO:0000256" key="3">
    <source>
        <dbReference type="ARBA" id="ARBA00022553"/>
    </source>
</evidence>
<dbReference type="Pfam" id="PF02518">
    <property type="entry name" value="HATPase_c"/>
    <property type="match status" value="1"/>
</dbReference>
<dbReference type="PROSITE" id="PS50109">
    <property type="entry name" value="HIS_KIN"/>
    <property type="match status" value="1"/>
</dbReference>
<dbReference type="InterPro" id="IPR054327">
    <property type="entry name" value="His-kinase-like_sensor"/>
</dbReference>
<name>A0A975SNT9_9RHOO</name>
<dbReference type="PANTHER" id="PTHR43047:SF64">
    <property type="entry name" value="HISTIDINE KINASE CONTAINING CHEY-HOMOLOGOUS RECEIVER DOMAIN AND PAS DOMAIN-RELATED"/>
    <property type="match status" value="1"/>
</dbReference>
<dbReference type="AlphaFoldDB" id="A0A975SNT9"/>
<dbReference type="PANTHER" id="PTHR43047">
    <property type="entry name" value="TWO-COMPONENT HISTIDINE PROTEIN KINASE"/>
    <property type="match status" value="1"/>
</dbReference>
<dbReference type="InterPro" id="IPR005467">
    <property type="entry name" value="His_kinase_dom"/>
</dbReference>
<evidence type="ECO:0000256" key="4">
    <source>
        <dbReference type="ARBA" id="ARBA00022679"/>
    </source>
</evidence>
<comment type="catalytic activity">
    <reaction evidence="1">
        <text>ATP + protein L-histidine = ADP + protein N-phospho-L-histidine.</text>
        <dbReference type="EC" id="2.7.13.3"/>
    </reaction>
</comment>
<dbReference type="CDD" id="cd12914">
    <property type="entry name" value="PDC1_DGC_like"/>
    <property type="match status" value="1"/>
</dbReference>
<dbReference type="EMBL" id="CP064782">
    <property type="protein sequence ID" value="QWT49481.1"/>
    <property type="molecule type" value="Genomic_DNA"/>
</dbReference>
<dbReference type="FunFam" id="1.10.287.130:FF:000001">
    <property type="entry name" value="Two-component sensor histidine kinase"/>
    <property type="match status" value="1"/>
</dbReference>
<gene>
    <name evidence="11" type="ORF">Azoinq_02360</name>
</gene>
<dbReference type="EC" id="2.7.13.3" evidence="2"/>
<evidence type="ECO:0000256" key="7">
    <source>
        <dbReference type="ARBA" id="ARBA00058004"/>
    </source>
</evidence>
<keyword evidence="3" id="KW-0597">Phosphoprotein</keyword>
<dbReference type="GO" id="GO:0000155">
    <property type="term" value="F:phosphorelay sensor kinase activity"/>
    <property type="evidence" value="ECO:0007669"/>
    <property type="project" value="InterPro"/>
</dbReference>
<dbReference type="KEGG" id="aiq:Azoinq_02360"/>
<keyword evidence="9" id="KW-0472">Membrane</keyword>
<evidence type="ECO:0000256" key="1">
    <source>
        <dbReference type="ARBA" id="ARBA00000085"/>
    </source>
</evidence>
<dbReference type="RefSeq" id="WP_216126907.1">
    <property type="nucleotide sequence ID" value="NZ_CP064782.1"/>
</dbReference>
<keyword evidence="5 11" id="KW-0418">Kinase</keyword>
<keyword evidence="12" id="KW-1185">Reference proteome</keyword>
<evidence type="ECO:0000313" key="12">
    <source>
        <dbReference type="Proteomes" id="UP000683428"/>
    </source>
</evidence>
<dbReference type="InterPro" id="IPR003594">
    <property type="entry name" value="HATPase_dom"/>
</dbReference>
<dbReference type="InterPro" id="IPR003661">
    <property type="entry name" value="HisK_dim/P_dom"/>
</dbReference>
<evidence type="ECO:0000256" key="8">
    <source>
        <dbReference type="ARBA" id="ARBA00070152"/>
    </source>
</evidence>
<feature type="transmembrane region" description="Helical" evidence="9">
    <location>
        <begin position="288"/>
        <end position="310"/>
    </location>
</feature>